<dbReference type="STRING" id="405564.SAMN04487905_10624"/>
<dbReference type="OrthoDB" id="3696388at2"/>
<gene>
    <name evidence="1" type="ORF">SAMN04487905_10624</name>
</gene>
<name>A0A1H0U364_9ACTN</name>
<dbReference type="RefSeq" id="WP_092601148.1">
    <property type="nucleotide sequence ID" value="NZ_FNJR01000006.1"/>
</dbReference>
<proteinExistence type="predicted"/>
<dbReference type="EMBL" id="FNJR01000006">
    <property type="protein sequence ID" value="SDP60742.1"/>
    <property type="molecule type" value="Genomic_DNA"/>
</dbReference>
<sequence length="150" mass="16405">MSTGTTLPEVKRALVDALSARSGLSDVLVTYEYQQRDASPDRIWFGEDSETEAEIPTMRAGTKTVDETVTVPLVIQVLITDGRDAEAADLRASALMSEVQQQLAESPRIIPGVQWVVLTSWSHHVGPIGDTTSRGSRFDLSLQIRARLTP</sequence>
<evidence type="ECO:0008006" key="3">
    <source>
        <dbReference type="Google" id="ProtNLM"/>
    </source>
</evidence>
<dbReference type="AlphaFoldDB" id="A0A1H0U364"/>
<protein>
    <recommendedName>
        <fullName evidence="3">Tail terminator</fullName>
    </recommendedName>
</protein>
<evidence type="ECO:0000313" key="1">
    <source>
        <dbReference type="EMBL" id="SDP60742.1"/>
    </source>
</evidence>
<reference evidence="2" key="1">
    <citation type="submission" date="2016-10" db="EMBL/GenBank/DDBJ databases">
        <authorList>
            <person name="Varghese N."/>
            <person name="Submissions S."/>
        </authorList>
    </citation>
    <scope>NUCLEOTIDE SEQUENCE [LARGE SCALE GENOMIC DNA]</scope>
    <source>
        <strain evidence="2">DSM 46732</strain>
    </source>
</reference>
<dbReference type="Proteomes" id="UP000199497">
    <property type="component" value="Unassembled WGS sequence"/>
</dbReference>
<evidence type="ECO:0000313" key="2">
    <source>
        <dbReference type="Proteomes" id="UP000199497"/>
    </source>
</evidence>
<organism evidence="1 2">
    <name type="scientific">Actinopolyspora xinjiangensis</name>
    <dbReference type="NCBI Taxonomy" id="405564"/>
    <lineage>
        <taxon>Bacteria</taxon>
        <taxon>Bacillati</taxon>
        <taxon>Actinomycetota</taxon>
        <taxon>Actinomycetes</taxon>
        <taxon>Actinopolysporales</taxon>
        <taxon>Actinopolysporaceae</taxon>
        <taxon>Actinopolyspora</taxon>
    </lineage>
</organism>
<accession>A0A1H0U364</accession>
<keyword evidence="2" id="KW-1185">Reference proteome</keyword>